<dbReference type="EMBL" id="QOIP01000002">
    <property type="protein sequence ID" value="RLU25502.1"/>
    <property type="molecule type" value="Genomic_DNA"/>
</dbReference>
<dbReference type="Proteomes" id="UP000279307">
    <property type="component" value="Chromosome 2"/>
</dbReference>
<name>A0A3L8DYY2_OOCBI</name>
<reference evidence="1 2" key="1">
    <citation type="journal article" date="2018" name="Genome Res.">
        <title>The genomic architecture and molecular evolution of ant odorant receptors.</title>
        <authorList>
            <person name="McKenzie S.K."/>
            <person name="Kronauer D.J.C."/>
        </authorList>
    </citation>
    <scope>NUCLEOTIDE SEQUENCE [LARGE SCALE GENOMIC DNA]</scope>
    <source>
        <strain evidence="1">Clonal line C1</strain>
    </source>
</reference>
<dbReference type="InterPro" id="IPR008042">
    <property type="entry name" value="Retrotrans_Pao"/>
</dbReference>
<proteinExistence type="predicted"/>
<dbReference type="Pfam" id="PF05380">
    <property type="entry name" value="Peptidase_A17"/>
    <property type="match status" value="1"/>
</dbReference>
<sequence length="273" mass="30899">MQLDALCMAGGFPLRKWSANCSNLLAGVPDGYHLTQDIRAWEKDEEHSTLGLRWHPKKHEFWEGGRVPGSGTNHCWRRTSGRGGTSRKYFLLWNRSVPRWMNLEQINNDVEIHGFADASERSYAAVVYLRTKKTQPSLVLAKSKVAPIKTSFLEHSGNIFRGPPTQRIVLPGGFRLTSFSVTRCGPPWLKDGGPKSALPWPETFEAIAEQRAQTHVVASELIEDPVFLRFLRLHRLLRVTAWCRCWLGTVRSRVPSVAGSIWTSRELEEANLA</sequence>
<dbReference type="AlphaFoldDB" id="A0A3L8DYY2"/>
<evidence type="ECO:0000313" key="1">
    <source>
        <dbReference type="EMBL" id="RLU25502.1"/>
    </source>
</evidence>
<comment type="caution">
    <text evidence="1">The sequence shown here is derived from an EMBL/GenBank/DDBJ whole genome shotgun (WGS) entry which is preliminary data.</text>
</comment>
<gene>
    <name evidence="1" type="ORF">DMN91_001658</name>
</gene>
<organism evidence="1 2">
    <name type="scientific">Ooceraea biroi</name>
    <name type="common">Clonal raider ant</name>
    <name type="synonym">Cerapachys biroi</name>
    <dbReference type="NCBI Taxonomy" id="2015173"/>
    <lineage>
        <taxon>Eukaryota</taxon>
        <taxon>Metazoa</taxon>
        <taxon>Ecdysozoa</taxon>
        <taxon>Arthropoda</taxon>
        <taxon>Hexapoda</taxon>
        <taxon>Insecta</taxon>
        <taxon>Pterygota</taxon>
        <taxon>Neoptera</taxon>
        <taxon>Endopterygota</taxon>
        <taxon>Hymenoptera</taxon>
        <taxon>Apocrita</taxon>
        <taxon>Aculeata</taxon>
        <taxon>Formicoidea</taxon>
        <taxon>Formicidae</taxon>
        <taxon>Dorylinae</taxon>
        <taxon>Ooceraea</taxon>
    </lineage>
</organism>
<evidence type="ECO:0000313" key="2">
    <source>
        <dbReference type="Proteomes" id="UP000279307"/>
    </source>
</evidence>
<protein>
    <submittedName>
        <fullName evidence="1">Uncharacterized protein</fullName>
    </submittedName>
</protein>
<accession>A0A3L8DYY2</accession>